<dbReference type="InterPro" id="IPR046336">
    <property type="entry name" value="Lon_prtase_N_sf"/>
</dbReference>
<dbReference type="PANTHER" id="PTHR46732:SF8">
    <property type="entry name" value="ATP-DEPENDENT PROTEASE LA (LON) DOMAIN PROTEIN"/>
    <property type="match status" value="1"/>
</dbReference>
<evidence type="ECO:0008006" key="4">
    <source>
        <dbReference type="Google" id="ProtNLM"/>
    </source>
</evidence>
<dbReference type="InterPro" id="IPR015947">
    <property type="entry name" value="PUA-like_sf"/>
</dbReference>
<evidence type="ECO:0000313" key="3">
    <source>
        <dbReference type="Proteomes" id="UP000037460"/>
    </source>
</evidence>
<dbReference type="Proteomes" id="UP000037460">
    <property type="component" value="Unassembled WGS sequence"/>
</dbReference>
<accession>A0A0M0J4M9</accession>
<proteinExistence type="predicted"/>
<feature type="chain" id="PRO_5005601541" description="Lon N-terminal domain-containing protein" evidence="1">
    <location>
        <begin position="18"/>
        <end position="374"/>
    </location>
</feature>
<evidence type="ECO:0000313" key="2">
    <source>
        <dbReference type="EMBL" id="KOO21297.1"/>
    </source>
</evidence>
<organism evidence="2 3">
    <name type="scientific">Chrysochromulina tobinii</name>
    <dbReference type="NCBI Taxonomy" id="1460289"/>
    <lineage>
        <taxon>Eukaryota</taxon>
        <taxon>Haptista</taxon>
        <taxon>Haptophyta</taxon>
        <taxon>Prymnesiophyceae</taxon>
        <taxon>Prymnesiales</taxon>
        <taxon>Chrysochromulinaceae</taxon>
        <taxon>Chrysochromulina</taxon>
    </lineage>
</organism>
<dbReference type="PANTHER" id="PTHR46732">
    <property type="entry name" value="ATP-DEPENDENT PROTEASE LA (LON) DOMAIN PROTEIN"/>
    <property type="match status" value="1"/>
</dbReference>
<keyword evidence="1" id="KW-0732">Signal</keyword>
<dbReference type="SUPFAM" id="SSF88697">
    <property type="entry name" value="PUA domain-like"/>
    <property type="match status" value="1"/>
</dbReference>
<keyword evidence="3" id="KW-1185">Reference proteome</keyword>
<evidence type="ECO:0000256" key="1">
    <source>
        <dbReference type="SAM" id="SignalP"/>
    </source>
</evidence>
<dbReference type="Gene3D" id="2.30.130.40">
    <property type="entry name" value="LON domain-like"/>
    <property type="match status" value="1"/>
</dbReference>
<dbReference type="EMBL" id="JWZX01003373">
    <property type="protein sequence ID" value="KOO21297.1"/>
    <property type="molecule type" value="Genomic_DNA"/>
</dbReference>
<protein>
    <recommendedName>
        <fullName evidence="4">Lon N-terminal domain-containing protein</fullName>
    </recommendedName>
</protein>
<dbReference type="OrthoDB" id="44735at2759"/>
<sequence>MPRSVLLVLALLAGALGFGPSSLLRGSRAHSACRRAVVPLLSADGVGTSEVRWLAPLDPTDPESAPSAGAMVMPLFPLGVTYLPYTSPVLNIFEPRYRAMYNDILFSGARRFMVCNVDSETGRMAEVGVIFYLDELKEVSEQTQDRVKYIGSHSVIGRAQLNKVLNPSVAATRKSYLRAEVTELRDSDAAGNAATANAEAELLKMFENLVDMQAELKEEPRFTEAVKGTLAFGPGTGKEDKGLWGTIVLWQQFLEQRAQVVGNKMQREIQKKVVDFLQRAEESDFDRSKLVNSRGEVRLEDLPEELTSEIRSIQRRYREELEASESDPYGLQFQALLQAETHAARLKVFERVLDVERKRLSARATLQSLFKKND</sequence>
<dbReference type="AlphaFoldDB" id="A0A0M0J4M9"/>
<feature type="signal peptide" evidence="1">
    <location>
        <begin position="1"/>
        <end position="17"/>
    </location>
</feature>
<reference evidence="3" key="1">
    <citation type="journal article" date="2015" name="PLoS Genet.">
        <title>Genome Sequence and Transcriptome Analyses of Chrysochromulina tobin: Metabolic Tools for Enhanced Algal Fitness in the Prominent Order Prymnesiales (Haptophyceae).</title>
        <authorList>
            <person name="Hovde B.T."/>
            <person name="Deodato C.R."/>
            <person name="Hunsperger H.M."/>
            <person name="Ryken S.A."/>
            <person name="Yost W."/>
            <person name="Jha R.K."/>
            <person name="Patterson J."/>
            <person name="Monnat R.J. Jr."/>
            <person name="Barlow S.B."/>
            <person name="Starkenburg S.R."/>
            <person name="Cattolico R.A."/>
        </authorList>
    </citation>
    <scope>NUCLEOTIDE SEQUENCE</scope>
    <source>
        <strain evidence="3">CCMP291</strain>
    </source>
</reference>
<name>A0A0M0J4M9_9EUKA</name>
<comment type="caution">
    <text evidence="2">The sequence shown here is derived from an EMBL/GenBank/DDBJ whole genome shotgun (WGS) entry which is preliminary data.</text>
</comment>
<gene>
    <name evidence="2" type="ORF">Ctob_000150</name>
</gene>